<accession>A0A4U7N5P0</accession>
<name>A0A4U7N5P0_9RHOB</name>
<reference evidence="1 2" key="1">
    <citation type="submission" date="2019-04" db="EMBL/GenBank/DDBJ databases">
        <title>Genome sequence of Pelagicola litoralis CL-ES2.</title>
        <authorList>
            <person name="Cao J."/>
        </authorList>
    </citation>
    <scope>NUCLEOTIDE SEQUENCE [LARGE SCALE GENOMIC DNA]</scope>
    <source>
        <strain evidence="1 2">CL-ES2</strain>
    </source>
</reference>
<dbReference type="EMBL" id="SULI01000007">
    <property type="protein sequence ID" value="TKZ21130.1"/>
    <property type="molecule type" value="Genomic_DNA"/>
</dbReference>
<gene>
    <name evidence="1" type="ORF">FAP39_07610</name>
</gene>
<proteinExistence type="predicted"/>
<protein>
    <submittedName>
        <fullName evidence="1">Uncharacterized protein</fullName>
    </submittedName>
</protein>
<comment type="caution">
    <text evidence="1">The sequence shown here is derived from an EMBL/GenBank/DDBJ whole genome shotgun (WGS) entry which is preliminary data.</text>
</comment>
<keyword evidence="2" id="KW-1185">Reference proteome</keyword>
<dbReference type="Proteomes" id="UP000306575">
    <property type="component" value="Unassembled WGS sequence"/>
</dbReference>
<evidence type="ECO:0000313" key="2">
    <source>
        <dbReference type="Proteomes" id="UP000306575"/>
    </source>
</evidence>
<sequence>MRDQTVEF</sequence>
<evidence type="ECO:0000313" key="1">
    <source>
        <dbReference type="EMBL" id="TKZ21130.1"/>
    </source>
</evidence>
<organism evidence="1 2">
    <name type="scientific">Shimia litoralis</name>
    <dbReference type="NCBI Taxonomy" id="420403"/>
    <lineage>
        <taxon>Bacteria</taxon>
        <taxon>Pseudomonadati</taxon>
        <taxon>Pseudomonadota</taxon>
        <taxon>Alphaproteobacteria</taxon>
        <taxon>Rhodobacterales</taxon>
        <taxon>Roseobacteraceae</taxon>
    </lineage>
</organism>